<keyword evidence="3" id="KW-0221">Differentiation</keyword>
<feature type="region of interest" description="Disordered" evidence="10">
    <location>
        <begin position="314"/>
        <end position="337"/>
    </location>
</feature>
<feature type="compositionally biased region" description="Polar residues" evidence="10">
    <location>
        <begin position="225"/>
        <end position="235"/>
    </location>
</feature>
<evidence type="ECO:0000313" key="14">
    <source>
        <dbReference type="Proteomes" id="UP001168990"/>
    </source>
</evidence>
<evidence type="ECO:0000256" key="3">
    <source>
        <dbReference type="ARBA" id="ARBA00022782"/>
    </source>
</evidence>
<evidence type="ECO:0000256" key="6">
    <source>
        <dbReference type="ARBA" id="ARBA00023163"/>
    </source>
</evidence>
<keyword evidence="5" id="KW-0805">Transcription regulation</keyword>
<dbReference type="PROSITE" id="PS50097">
    <property type="entry name" value="BTB"/>
    <property type="match status" value="1"/>
</dbReference>
<dbReference type="SMART" id="SM00225">
    <property type="entry name" value="BTB"/>
    <property type="match status" value="1"/>
</dbReference>
<keyword evidence="4" id="KW-0524">Neurogenesis</keyword>
<keyword evidence="9" id="KW-0863">Zinc-finger</keyword>
<dbReference type="Gene3D" id="3.30.710.10">
    <property type="entry name" value="Potassium Channel Kv1.1, Chain A"/>
    <property type="match status" value="1"/>
</dbReference>
<organism evidence="13 14">
    <name type="scientific">Microctonus aethiopoides</name>
    <dbReference type="NCBI Taxonomy" id="144406"/>
    <lineage>
        <taxon>Eukaryota</taxon>
        <taxon>Metazoa</taxon>
        <taxon>Ecdysozoa</taxon>
        <taxon>Arthropoda</taxon>
        <taxon>Hexapoda</taxon>
        <taxon>Insecta</taxon>
        <taxon>Pterygota</taxon>
        <taxon>Neoptera</taxon>
        <taxon>Endopterygota</taxon>
        <taxon>Hymenoptera</taxon>
        <taxon>Apocrita</taxon>
        <taxon>Ichneumonoidea</taxon>
        <taxon>Braconidae</taxon>
        <taxon>Euphorinae</taxon>
        <taxon>Microctonus</taxon>
    </lineage>
</organism>
<evidence type="ECO:0000313" key="13">
    <source>
        <dbReference type="EMBL" id="KAK0158746.1"/>
    </source>
</evidence>
<dbReference type="GO" id="GO:0035167">
    <property type="term" value="P:larval lymph gland hemopoiesis"/>
    <property type="evidence" value="ECO:0007669"/>
    <property type="project" value="UniProtKB-ARBA"/>
</dbReference>
<comment type="caution">
    <text evidence="13">The sequence shown here is derived from an EMBL/GenBank/DDBJ whole genome shotgun (WGS) entry which is preliminary data.</text>
</comment>
<name>A0AA39EZM9_9HYME</name>
<evidence type="ECO:0000256" key="4">
    <source>
        <dbReference type="ARBA" id="ARBA00022902"/>
    </source>
</evidence>
<comment type="subcellular location">
    <subcellularLocation>
        <location evidence="1">Nucleus</location>
    </subcellularLocation>
</comment>
<dbReference type="GO" id="GO:0048813">
    <property type="term" value="P:dendrite morphogenesis"/>
    <property type="evidence" value="ECO:0007669"/>
    <property type="project" value="UniProtKB-ARBA"/>
</dbReference>
<dbReference type="GO" id="GO:0008270">
    <property type="term" value="F:zinc ion binding"/>
    <property type="evidence" value="ECO:0007669"/>
    <property type="project" value="UniProtKB-KW"/>
</dbReference>
<keyword evidence="6" id="KW-0804">Transcription</keyword>
<dbReference type="Gene3D" id="3.30.160.60">
    <property type="entry name" value="Classic Zinc Finger"/>
    <property type="match status" value="1"/>
</dbReference>
<evidence type="ECO:0000256" key="7">
    <source>
        <dbReference type="ARBA" id="ARBA00023242"/>
    </source>
</evidence>
<dbReference type="GO" id="GO:0005634">
    <property type="term" value="C:nucleus"/>
    <property type="evidence" value="ECO:0007669"/>
    <property type="project" value="UniProtKB-SubCell"/>
</dbReference>
<evidence type="ECO:0000259" key="11">
    <source>
        <dbReference type="PROSITE" id="PS50097"/>
    </source>
</evidence>
<sequence>MEDDQQFCLRWNNHQTTLIQNFDTLLESGTLVDCTLAAEGKYLKAHKVVLSACSPYFEGLLNEHYDKHPVFILKDVKFKELKAMMDYMYRGEVNISQDQLAALLKAAESLQIKGLSESKTGGSNSGSSSNNKTETRQQKVVSQPTATSLDIPHASSGLTIEKNTKVPRQSLAQVSVSDLPEDSASPQLPKGITSREGSQSPTARKRKRFRRRSIGDDSSMDNHEASNSSDMPQQMNAPALGIAPVVDEKSHVDSTDPLGRSALMQQLTKSTDEMLQMPIEKPEPNDALIEPKSEYLEDPEESVEDLTLDDDLNDQNEMEQDNNRAGPSHDPSQHPGLAAWHVSGDRSNAGGVVGSVAGAPGTTDEVFLAAQEAAQAHRDSQGLLRKRWTLSRLPRQLRNSYGDPSRHPCPKCFRSYKHRSHMMRHYKYECGIPQRFECPYCKQHLRQRTNVWTHIRTFHPNSELYCIDIATNTKLTRQDPAK</sequence>
<keyword evidence="9" id="KW-0479">Metal-binding</keyword>
<dbReference type="PROSITE" id="PS50157">
    <property type="entry name" value="ZINC_FINGER_C2H2_2"/>
    <property type="match status" value="1"/>
</dbReference>
<dbReference type="InterPro" id="IPR000210">
    <property type="entry name" value="BTB/POZ_dom"/>
</dbReference>
<dbReference type="GO" id="GO:0007464">
    <property type="term" value="P:R3/R4 cell fate commitment"/>
    <property type="evidence" value="ECO:0007669"/>
    <property type="project" value="UniProtKB-ARBA"/>
</dbReference>
<evidence type="ECO:0000256" key="1">
    <source>
        <dbReference type="ARBA" id="ARBA00004123"/>
    </source>
</evidence>
<dbReference type="SUPFAM" id="SSF54695">
    <property type="entry name" value="POZ domain"/>
    <property type="match status" value="1"/>
</dbReference>
<dbReference type="InterPro" id="IPR013087">
    <property type="entry name" value="Znf_C2H2_type"/>
</dbReference>
<evidence type="ECO:0000259" key="12">
    <source>
        <dbReference type="PROSITE" id="PS50157"/>
    </source>
</evidence>
<reference evidence="13" key="1">
    <citation type="journal article" date="2023" name="bioRxiv">
        <title>Scaffold-level genome assemblies of two parasitoid biocontrol wasps reveal the parthenogenesis mechanism and an associated novel virus.</title>
        <authorList>
            <person name="Inwood S."/>
            <person name="Skelly J."/>
            <person name="Guhlin J."/>
            <person name="Harrop T."/>
            <person name="Goldson S."/>
            <person name="Dearden P."/>
        </authorList>
    </citation>
    <scope>NUCLEOTIDE SEQUENCE</scope>
    <source>
        <strain evidence="13">Irish</strain>
        <tissue evidence="13">Whole body</tissue>
    </source>
</reference>
<evidence type="ECO:0000256" key="8">
    <source>
        <dbReference type="ARBA" id="ARBA00037382"/>
    </source>
</evidence>
<dbReference type="GO" id="GO:0006357">
    <property type="term" value="P:regulation of transcription by RNA polymerase II"/>
    <property type="evidence" value="ECO:0007669"/>
    <property type="project" value="TreeGrafter"/>
</dbReference>
<keyword evidence="9" id="KW-0862">Zinc</keyword>
<reference evidence="13" key="2">
    <citation type="submission" date="2023-03" db="EMBL/GenBank/DDBJ databases">
        <authorList>
            <person name="Inwood S.N."/>
            <person name="Skelly J.G."/>
            <person name="Guhlin J."/>
            <person name="Harrop T.W.R."/>
            <person name="Goldson S.G."/>
            <person name="Dearden P.K."/>
        </authorList>
    </citation>
    <scope>NUCLEOTIDE SEQUENCE</scope>
    <source>
        <strain evidence="13">Irish</strain>
        <tissue evidence="13">Whole body</tissue>
    </source>
</reference>
<accession>A0AA39EZM9</accession>
<evidence type="ECO:0008006" key="15">
    <source>
        <dbReference type="Google" id="ProtNLM"/>
    </source>
</evidence>
<dbReference type="AlphaFoldDB" id="A0AA39EZM9"/>
<feature type="compositionally biased region" description="Basic residues" evidence="10">
    <location>
        <begin position="203"/>
        <end position="212"/>
    </location>
</feature>
<feature type="compositionally biased region" description="Polar residues" evidence="10">
    <location>
        <begin position="138"/>
        <end position="148"/>
    </location>
</feature>
<dbReference type="GO" id="GO:0008406">
    <property type="term" value="P:gonad development"/>
    <property type="evidence" value="ECO:0007669"/>
    <property type="project" value="UniProtKB-ARBA"/>
</dbReference>
<dbReference type="GO" id="GO:0045467">
    <property type="term" value="P:R7 cell development"/>
    <property type="evidence" value="ECO:0007669"/>
    <property type="project" value="UniProtKB-ARBA"/>
</dbReference>
<feature type="compositionally biased region" description="Low complexity" evidence="10">
    <location>
        <begin position="117"/>
        <end position="132"/>
    </location>
</feature>
<dbReference type="PROSITE" id="PS00028">
    <property type="entry name" value="ZINC_FINGER_C2H2_1"/>
    <property type="match status" value="1"/>
</dbReference>
<dbReference type="FunFam" id="3.30.710.10:FF:000091">
    <property type="entry name" value="Lola, isoform F"/>
    <property type="match status" value="1"/>
</dbReference>
<evidence type="ECO:0000256" key="2">
    <source>
        <dbReference type="ARBA" id="ARBA00022473"/>
    </source>
</evidence>
<protein>
    <recommendedName>
        <fullName evidence="15">Longitudinals lacking protein</fullName>
    </recommendedName>
</protein>
<evidence type="ECO:0000256" key="9">
    <source>
        <dbReference type="PROSITE-ProRule" id="PRU00042"/>
    </source>
</evidence>
<dbReference type="CDD" id="cd18315">
    <property type="entry name" value="BTB_POZ_BAB-like"/>
    <property type="match status" value="1"/>
</dbReference>
<dbReference type="GO" id="GO:0016199">
    <property type="term" value="P:axon midline choice point recognition"/>
    <property type="evidence" value="ECO:0007669"/>
    <property type="project" value="UniProtKB-ARBA"/>
</dbReference>
<dbReference type="PANTHER" id="PTHR23110:SF111">
    <property type="entry name" value="LONGITUDINALS LACKING PROTEIN, ISOFORMS F_I_K_T"/>
    <property type="match status" value="1"/>
</dbReference>
<gene>
    <name evidence="13" type="ORF">PV328_009709</name>
</gene>
<feature type="domain" description="BTB" evidence="11">
    <location>
        <begin position="32"/>
        <end position="97"/>
    </location>
</feature>
<comment type="function">
    <text evidence="8">Putative transcription factor required for axon growth and guidance in the central and peripheral nervous systems. Repels CNS axons away from the midline by promoting the expression of the midline repellent sli and its receptor robo.</text>
</comment>
<dbReference type="Proteomes" id="UP001168990">
    <property type="component" value="Unassembled WGS sequence"/>
</dbReference>
<dbReference type="EMBL" id="JAQQBS010001424">
    <property type="protein sequence ID" value="KAK0158746.1"/>
    <property type="molecule type" value="Genomic_DNA"/>
</dbReference>
<dbReference type="GO" id="GO:0045476">
    <property type="term" value="P:nurse cell apoptotic process"/>
    <property type="evidence" value="ECO:0007669"/>
    <property type="project" value="UniProtKB-ARBA"/>
</dbReference>
<proteinExistence type="predicted"/>
<feature type="domain" description="C2H2-type" evidence="12">
    <location>
        <begin position="436"/>
        <end position="464"/>
    </location>
</feature>
<dbReference type="InterPro" id="IPR011333">
    <property type="entry name" value="SKP1/BTB/POZ_sf"/>
</dbReference>
<keyword evidence="7" id="KW-0539">Nucleus</keyword>
<dbReference type="PANTHER" id="PTHR23110">
    <property type="entry name" value="BTB DOMAIN TRANSCRIPTION FACTOR"/>
    <property type="match status" value="1"/>
</dbReference>
<feature type="compositionally biased region" description="Polar residues" evidence="10">
    <location>
        <begin position="166"/>
        <end position="176"/>
    </location>
</feature>
<keyword evidence="2" id="KW-0217">Developmental protein</keyword>
<dbReference type="InterPro" id="IPR051095">
    <property type="entry name" value="Dros_DevTransReg"/>
</dbReference>
<dbReference type="Pfam" id="PF00651">
    <property type="entry name" value="BTB"/>
    <property type="match status" value="1"/>
</dbReference>
<evidence type="ECO:0000256" key="5">
    <source>
        <dbReference type="ARBA" id="ARBA00023015"/>
    </source>
</evidence>
<feature type="region of interest" description="Disordered" evidence="10">
    <location>
        <begin position="115"/>
        <end position="235"/>
    </location>
</feature>
<keyword evidence="14" id="KW-1185">Reference proteome</keyword>
<evidence type="ECO:0000256" key="10">
    <source>
        <dbReference type="SAM" id="MobiDB-lite"/>
    </source>
</evidence>
<dbReference type="GO" id="GO:0007526">
    <property type="term" value="P:larval somatic muscle development"/>
    <property type="evidence" value="ECO:0007669"/>
    <property type="project" value="UniProtKB-ARBA"/>
</dbReference>